<dbReference type="PANTHER" id="PTHR33993">
    <property type="entry name" value="GLYOXALASE-RELATED"/>
    <property type="match status" value="1"/>
</dbReference>
<dbReference type="InterPro" id="IPR041581">
    <property type="entry name" value="Glyoxalase_6"/>
</dbReference>
<dbReference type="Gene3D" id="3.10.180.10">
    <property type="entry name" value="2,3-Dihydroxybiphenyl 1,2-Dioxygenase, domain 1"/>
    <property type="match status" value="1"/>
</dbReference>
<organism evidence="2 3">
    <name type="scientific">Actinoplanes ianthinogenes</name>
    <dbReference type="NCBI Taxonomy" id="122358"/>
    <lineage>
        <taxon>Bacteria</taxon>
        <taxon>Bacillati</taxon>
        <taxon>Actinomycetota</taxon>
        <taxon>Actinomycetes</taxon>
        <taxon>Micromonosporales</taxon>
        <taxon>Micromonosporaceae</taxon>
        <taxon>Actinoplanes</taxon>
    </lineage>
</organism>
<dbReference type="Proteomes" id="UP000676967">
    <property type="component" value="Chromosome"/>
</dbReference>
<protein>
    <submittedName>
        <fullName evidence="2">Glyoxalase</fullName>
    </submittedName>
</protein>
<dbReference type="PROSITE" id="PS51819">
    <property type="entry name" value="VOC"/>
    <property type="match status" value="1"/>
</dbReference>
<dbReference type="InterPro" id="IPR052164">
    <property type="entry name" value="Anthracycline_SecMetBiosynth"/>
</dbReference>
<accession>A0ABN6CKF2</accession>
<dbReference type="InterPro" id="IPR037523">
    <property type="entry name" value="VOC_core"/>
</dbReference>
<keyword evidence="3" id="KW-1185">Reference proteome</keyword>
<feature type="domain" description="VOC" evidence="1">
    <location>
        <begin position="18"/>
        <end position="125"/>
    </location>
</feature>
<dbReference type="InterPro" id="IPR029068">
    <property type="entry name" value="Glyas_Bleomycin-R_OHBP_Dase"/>
</dbReference>
<evidence type="ECO:0000259" key="1">
    <source>
        <dbReference type="PROSITE" id="PS51819"/>
    </source>
</evidence>
<gene>
    <name evidence="2" type="ORF">Aiant_61250</name>
</gene>
<dbReference type="SUPFAM" id="SSF54593">
    <property type="entry name" value="Glyoxalase/Bleomycin resistance protein/Dihydroxybiphenyl dioxygenase"/>
    <property type="match status" value="1"/>
</dbReference>
<evidence type="ECO:0000313" key="3">
    <source>
        <dbReference type="Proteomes" id="UP000676967"/>
    </source>
</evidence>
<proteinExistence type="predicted"/>
<dbReference type="Pfam" id="PF18029">
    <property type="entry name" value="Glyoxalase_6"/>
    <property type="match status" value="1"/>
</dbReference>
<reference evidence="2 3" key="1">
    <citation type="submission" date="2020-08" db="EMBL/GenBank/DDBJ databases">
        <title>Whole genome shotgun sequence of Actinoplanes ianthinogenes NBRC 13996.</title>
        <authorList>
            <person name="Komaki H."/>
            <person name="Tamura T."/>
        </authorList>
    </citation>
    <scope>NUCLEOTIDE SEQUENCE [LARGE SCALE GENOMIC DNA]</scope>
    <source>
        <strain evidence="2 3">NBRC 13996</strain>
    </source>
</reference>
<dbReference type="PANTHER" id="PTHR33993:SF2">
    <property type="entry name" value="VOC DOMAIN-CONTAINING PROTEIN"/>
    <property type="match status" value="1"/>
</dbReference>
<sequence>MVIRPSRTAAPAYGEAMPIRTITVPVKDLDAAKALYTRLLGTEPYADAPYYVGFRPEGGPELGLDPHGDVAAGPIVYWHTGDIHAEMASLIATGATEEIPVHDVGGPLIATLRDTDGNLFGLYQAP</sequence>
<evidence type="ECO:0000313" key="2">
    <source>
        <dbReference type="EMBL" id="BCJ45468.1"/>
    </source>
</evidence>
<dbReference type="EMBL" id="AP023356">
    <property type="protein sequence ID" value="BCJ45468.1"/>
    <property type="molecule type" value="Genomic_DNA"/>
</dbReference>
<name>A0ABN6CKF2_9ACTN</name>